<dbReference type="Gene3D" id="2.80.10.50">
    <property type="match status" value="1"/>
</dbReference>
<comment type="caution">
    <text evidence="1">The sequence shown here is derived from an EMBL/GenBank/DDBJ whole genome shotgun (WGS) entry which is preliminary data.</text>
</comment>
<keyword evidence="2" id="KW-1185">Reference proteome</keyword>
<dbReference type="GO" id="GO:0004867">
    <property type="term" value="F:serine-type endopeptidase inhibitor activity"/>
    <property type="evidence" value="ECO:0007669"/>
    <property type="project" value="InterPro"/>
</dbReference>
<dbReference type="InterPro" id="IPR031755">
    <property type="entry name" value="Inhibitor_I66"/>
</dbReference>
<dbReference type="EMBL" id="MU151534">
    <property type="protein sequence ID" value="KAF9442996.1"/>
    <property type="molecule type" value="Genomic_DNA"/>
</dbReference>
<dbReference type="OrthoDB" id="3439489at2759"/>
<sequence>MTHVPTGYYYIKSVSADLKPIGRRAAEDKSLLPKAIVLNPQPAVIEKILFFIRMDDNNEYHISCAGGGATGIDGKLFAVLMPEPPSGTWKLVPDERHKDHFVIIDAREGFMKGWKAPDTDEAQVDVGLVPVGRSFPPFYPPNAVWHLEYSPANAE</sequence>
<accession>A0A9P5X535</accession>
<dbReference type="Proteomes" id="UP000807342">
    <property type="component" value="Unassembled WGS sequence"/>
</dbReference>
<organism evidence="1 2">
    <name type="scientific">Macrolepiota fuliginosa MF-IS2</name>
    <dbReference type="NCBI Taxonomy" id="1400762"/>
    <lineage>
        <taxon>Eukaryota</taxon>
        <taxon>Fungi</taxon>
        <taxon>Dikarya</taxon>
        <taxon>Basidiomycota</taxon>
        <taxon>Agaricomycotina</taxon>
        <taxon>Agaricomycetes</taxon>
        <taxon>Agaricomycetidae</taxon>
        <taxon>Agaricales</taxon>
        <taxon>Agaricineae</taxon>
        <taxon>Agaricaceae</taxon>
        <taxon>Macrolepiota</taxon>
    </lineage>
</organism>
<proteinExistence type="predicted"/>
<dbReference type="AlphaFoldDB" id="A0A9P5X535"/>
<evidence type="ECO:0000313" key="1">
    <source>
        <dbReference type="EMBL" id="KAF9442996.1"/>
    </source>
</evidence>
<gene>
    <name evidence="1" type="ORF">P691DRAFT_713846</name>
</gene>
<name>A0A9P5X535_9AGAR</name>
<evidence type="ECO:0000313" key="2">
    <source>
        <dbReference type="Proteomes" id="UP000807342"/>
    </source>
</evidence>
<protein>
    <submittedName>
        <fullName evidence="1">Uncharacterized protein</fullName>
    </submittedName>
</protein>
<dbReference type="Pfam" id="PF16850">
    <property type="entry name" value="Inhibitor_I66"/>
    <property type="match status" value="1"/>
</dbReference>
<dbReference type="CDD" id="cd23428">
    <property type="entry name" value="beta-trefoil_Ricin_SPI"/>
    <property type="match status" value="1"/>
</dbReference>
<reference evidence="1" key="1">
    <citation type="submission" date="2020-11" db="EMBL/GenBank/DDBJ databases">
        <authorList>
            <consortium name="DOE Joint Genome Institute"/>
            <person name="Ahrendt S."/>
            <person name="Riley R."/>
            <person name="Andreopoulos W."/>
            <person name="Labutti K."/>
            <person name="Pangilinan J."/>
            <person name="Ruiz-Duenas F.J."/>
            <person name="Barrasa J.M."/>
            <person name="Sanchez-Garcia M."/>
            <person name="Camarero S."/>
            <person name="Miyauchi S."/>
            <person name="Serrano A."/>
            <person name="Linde D."/>
            <person name="Babiker R."/>
            <person name="Drula E."/>
            <person name="Ayuso-Fernandez I."/>
            <person name="Pacheco R."/>
            <person name="Padilla G."/>
            <person name="Ferreira P."/>
            <person name="Barriuso J."/>
            <person name="Kellner H."/>
            <person name="Castanera R."/>
            <person name="Alfaro M."/>
            <person name="Ramirez L."/>
            <person name="Pisabarro A.G."/>
            <person name="Kuo A."/>
            <person name="Tritt A."/>
            <person name="Lipzen A."/>
            <person name="He G."/>
            <person name="Yan M."/>
            <person name="Ng V."/>
            <person name="Cullen D."/>
            <person name="Martin F."/>
            <person name="Rosso M.-N."/>
            <person name="Henrissat B."/>
            <person name="Hibbett D."/>
            <person name="Martinez A.T."/>
            <person name="Grigoriev I.V."/>
        </authorList>
    </citation>
    <scope>NUCLEOTIDE SEQUENCE</scope>
    <source>
        <strain evidence="1">MF-IS2</strain>
    </source>
</reference>